<name>A0A9E5DAX7_9EURY</name>
<reference evidence="4" key="2">
    <citation type="submission" date="2021-04" db="EMBL/GenBank/DDBJ databases">
        <authorList>
            <person name="Dong X."/>
        </authorList>
    </citation>
    <scope>NUCLEOTIDE SEQUENCE</scope>
    <source>
        <strain evidence="4">LLY</strain>
    </source>
</reference>
<sequence>MSTEGSVGRAFAPGHITGFFEIHNDPLPQKRGSTGCGLVLDGGIETTVSECVDMTEIFLDGIPVVAETTRAVVDKLVDFPVKVSCTSSIPIGCGFGASAAGALSVAYALNEAFSLGLTSNQLLETAHVAEVTNGSGMGDVEGQSQGGIPIRLSAGCPPYGKLDRVPSPPFEIFCVVLGELSTGSILEDRTIMNEINSAGREALRSLLSKPTLKNFMLLSKQFTLRCGLASERLLDAIEAVDAIGGLSSQAMLGDTVFAFSGAASREEVIGSLKEFGDVITYNVGSCNRLPLNV</sequence>
<dbReference type="AlphaFoldDB" id="A0A9E5DAX7"/>
<dbReference type="InterPro" id="IPR012043">
    <property type="entry name" value="PoK"/>
</dbReference>
<dbReference type="EC" id="2.7.1.169" evidence="1"/>
<dbReference type="Pfam" id="PF08544">
    <property type="entry name" value="GHMP_kinases_C"/>
    <property type="match status" value="1"/>
</dbReference>
<comment type="pathway">
    <text evidence="1">Cofactor biosynthesis; coenzyme A biosynthesis.</text>
</comment>
<dbReference type="RefSeq" id="WP_250867871.1">
    <property type="nucleotide sequence ID" value="NZ_JAGSOI010000016.1"/>
</dbReference>
<keyword evidence="1" id="KW-0547">Nucleotide-binding</keyword>
<dbReference type="InterPro" id="IPR006204">
    <property type="entry name" value="GHMP_kinase_N_dom"/>
</dbReference>
<feature type="domain" description="GHMP kinase C-terminal" evidence="3">
    <location>
        <begin position="227"/>
        <end position="276"/>
    </location>
</feature>
<evidence type="ECO:0000313" key="4">
    <source>
        <dbReference type="EMBL" id="MCM1986486.1"/>
    </source>
</evidence>
<dbReference type="GO" id="GO:0015937">
    <property type="term" value="P:coenzyme A biosynthetic process"/>
    <property type="evidence" value="ECO:0007669"/>
    <property type="project" value="UniProtKB-UniRule"/>
</dbReference>
<keyword evidence="5" id="KW-1185">Reference proteome</keyword>
<evidence type="ECO:0000313" key="5">
    <source>
        <dbReference type="Proteomes" id="UP001056766"/>
    </source>
</evidence>
<dbReference type="EMBL" id="JAGSOI010000016">
    <property type="protein sequence ID" value="MCM1986486.1"/>
    <property type="molecule type" value="Genomic_DNA"/>
</dbReference>
<dbReference type="PIRSF" id="PIRSF016896">
    <property type="entry name" value="GHMP_arc_MJ0969"/>
    <property type="match status" value="1"/>
</dbReference>
<dbReference type="HAMAP" id="MF_02223">
    <property type="entry name" value="Pantoate_kinase"/>
    <property type="match status" value="1"/>
</dbReference>
<evidence type="ECO:0000259" key="3">
    <source>
        <dbReference type="Pfam" id="PF08544"/>
    </source>
</evidence>
<dbReference type="InterPro" id="IPR014721">
    <property type="entry name" value="Ribsml_uS5_D2-typ_fold_subgr"/>
</dbReference>
<dbReference type="Gene3D" id="3.30.230.10">
    <property type="match status" value="1"/>
</dbReference>
<dbReference type="InterPro" id="IPR013750">
    <property type="entry name" value="GHMP_kinase_C_dom"/>
</dbReference>
<keyword evidence="1 4" id="KW-0418">Kinase</keyword>
<dbReference type="GO" id="GO:0016301">
    <property type="term" value="F:kinase activity"/>
    <property type="evidence" value="ECO:0007669"/>
    <property type="project" value="UniProtKB-UniRule"/>
</dbReference>
<dbReference type="Pfam" id="PF00288">
    <property type="entry name" value="GHMP_kinases_N"/>
    <property type="match status" value="1"/>
</dbReference>
<proteinExistence type="inferred from homology"/>
<comment type="similarity">
    <text evidence="1">Belongs to the GHMP kinase family. PoK subfamily.</text>
</comment>
<comment type="catalytic activity">
    <reaction evidence="1">
        <text>(R)-pantoate + ATP = (R)-4-phosphopantoate + ADP + H(+)</text>
        <dbReference type="Rhea" id="RHEA:28246"/>
        <dbReference type="ChEBI" id="CHEBI:15378"/>
        <dbReference type="ChEBI" id="CHEBI:15980"/>
        <dbReference type="ChEBI" id="CHEBI:30616"/>
        <dbReference type="ChEBI" id="CHEBI:61294"/>
        <dbReference type="ChEBI" id="CHEBI:456216"/>
        <dbReference type="EC" id="2.7.1.169"/>
    </reaction>
</comment>
<dbReference type="SUPFAM" id="SSF54211">
    <property type="entry name" value="Ribosomal protein S5 domain 2-like"/>
    <property type="match status" value="1"/>
</dbReference>
<dbReference type="InterPro" id="IPR020568">
    <property type="entry name" value="Ribosomal_Su5_D2-typ_SF"/>
</dbReference>
<gene>
    <name evidence="4" type="ORF">KDK67_05655</name>
</gene>
<reference evidence="4" key="1">
    <citation type="journal article" date="2021" name="mSystems">
        <title>Bacteria and Archaea Synergistically Convert Glycine Betaine to Biogenic Methane in the Formosa Cold Seep of the South China Sea.</title>
        <authorList>
            <person name="Li L."/>
            <person name="Zhang W."/>
            <person name="Zhang S."/>
            <person name="Song L."/>
            <person name="Sun Q."/>
            <person name="Zhang H."/>
            <person name="Xiang H."/>
            <person name="Dong X."/>
        </authorList>
    </citation>
    <scope>NUCLEOTIDE SEQUENCE</scope>
    <source>
        <strain evidence="4">LLY</strain>
    </source>
</reference>
<protein>
    <recommendedName>
        <fullName evidence="1">Pantoate kinase</fullName>
        <shortName evidence="1">PoK</shortName>
        <ecNumber evidence="1">2.7.1.169</ecNumber>
    </recommendedName>
</protein>
<organism evidence="4 5">
    <name type="scientific">Methanococcoides seepicolus</name>
    <dbReference type="NCBI Taxonomy" id="2828780"/>
    <lineage>
        <taxon>Archaea</taxon>
        <taxon>Methanobacteriati</taxon>
        <taxon>Methanobacteriota</taxon>
        <taxon>Stenosarchaea group</taxon>
        <taxon>Methanomicrobia</taxon>
        <taxon>Methanosarcinales</taxon>
        <taxon>Methanosarcinaceae</taxon>
        <taxon>Methanococcoides</taxon>
    </lineage>
</organism>
<keyword evidence="1" id="KW-0808">Transferase</keyword>
<comment type="caution">
    <text evidence="4">The sequence shown here is derived from an EMBL/GenBank/DDBJ whole genome shotgun (WGS) entry which is preliminary data.</text>
</comment>
<feature type="domain" description="GHMP kinase N-terminal" evidence="2">
    <location>
        <begin position="69"/>
        <end position="140"/>
    </location>
</feature>
<dbReference type="PANTHER" id="PTHR42282:SF1">
    <property type="entry name" value="PANTOATE KINASE"/>
    <property type="match status" value="1"/>
</dbReference>
<accession>A0A9E5DAX7</accession>
<keyword evidence="1" id="KW-0173">Coenzyme A biosynthesis</keyword>
<dbReference type="GO" id="GO:0005524">
    <property type="term" value="F:ATP binding"/>
    <property type="evidence" value="ECO:0007669"/>
    <property type="project" value="UniProtKB-KW"/>
</dbReference>
<dbReference type="PANTHER" id="PTHR42282">
    <property type="entry name" value="PANTOATE KINASE-RELATED"/>
    <property type="match status" value="1"/>
</dbReference>
<evidence type="ECO:0000256" key="1">
    <source>
        <dbReference type="HAMAP-Rule" id="MF_02223"/>
    </source>
</evidence>
<keyword evidence="1" id="KW-0067">ATP-binding</keyword>
<comment type="function">
    <text evidence="1">Phosphorylates (R)-pantoate to form (R)-4-phosphopantoate in the CoA biosynthesis pathway.</text>
</comment>
<dbReference type="Proteomes" id="UP001056766">
    <property type="component" value="Unassembled WGS sequence"/>
</dbReference>
<evidence type="ECO:0000259" key="2">
    <source>
        <dbReference type="Pfam" id="PF00288"/>
    </source>
</evidence>